<comment type="caution">
    <text evidence="6">The sequence shown here is derived from an EMBL/GenBank/DDBJ whole genome shotgun (WGS) entry which is preliminary data.</text>
</comment>
<dbReference type="Proteomes" id="UP001501591">
    <property type="component" value="Unassembled WGS sequence"/>
</dbReference>
<dbReference type="InterPro" id="IPR029016">
    <property type="entry name" value="GAF-like_dom_sf"/>
</dbReference>
<dbReference type="SUPFAM" id="SSF46785">
    <property type="entry name" value="Winged helix' DNA-binding domain"/>
    <property type="match status" value="1"/>
</dbReference>
<dbReference type="InterPro" id="IPR014757">
    <property type="entry name" value="Tscrpt_reg_IclR_C"/>
</dbReference>
<evidence type="ECO:0000256" key="1">
    <source>
        <dbReference type="ARBA" id="ARBA00023015"/>
    </source>
</evidence>
<dbReference type="InterPro" id="IPR050707">
    <property type="entry name" value="HTH_MetabolicPath_Reg"/>
</dbReference>
<dbReference type="PROSITE" id="PS51077">
    <property type="entry name" value="HTH_ICLR"/>
    <property type="match status" value="1"/>
</dbReference>
<dbReference type="Pfam" id="PF01614">
    <property type="entry name" value="IclR_C"/>
    <property type="match status" value="1"/>
</dbReference>
<proteinExistence type="predicted"/>
<evidence type="ECO:0000259" key="5">
    <source>
        <dbReference type="PROSITE" id="PS51078"/>
    </source>
</evidence>
<keyword evidence="7" id="KW-1185">Reference proteome</keyword>
<dbReference type="InterPro" id="IPR005471">
    <property type="entry name" value="Tscrpt_reg_IclR_N"/>
</dbReference>
<evidence type="ECO:0000256" key="2">
    <source>
        <dbReference type="ARBA" id="ARBA00023125"/>
    </source>
</evidence>
<dbReference type="SUPFAM" id="SSF55781">
    <property type="entry name" value="GAF domain-like"/>
    <property type="match status" value="1"/>
</dbReference>
<evidence type="ECO:0000259" key="4">
    <source>
        <dbReference type="PROSITE" id="PS51077"/>
    </source>
</evidence>
<dbReference type="PANTHER" id="PTHR30136">
    <property type="entry name" value="HELIX-TURN-HELIX TRANSCRIPTIONAL REGULATOR, ICLR FAMILY"/>
    <property type="match status" value="1"/>
</dbReference>
<dbReference type="Gene3D" id="3.30.450.40">
    <property type="match status" value="1"/>
</dbReference>
<feature type="domain" description="IclR-ED" evidence="5">
    <location>
        <begin position="73"/>
        <end position="254"/>
    </location>
</feature>
<evidence type="ECO:0000313" key="7">
    <source>
        <dbReference type="Proteomes" id="UP001501591"/>
    </source>
</evidence>
<dbReference type="PROSITE" id="PS51078">
    <property type="entry name" value="ICLR_ED"/>
    <property type="match status" value="1"/>
</dbReference>
<dbReference type="SMART" id="SM00346">
    <property type="entry name" value="HTH_ICLR"/>
    <property type="match status" value="1"/>
</dbReference>
<organism evidence="6 7">
    <name type="scientific">Microbacterium soli</name>
    <dbReference type="NCBI Taxonomy" id="446075"/>
    <lineage>
        <taxon>Bacteria</taxon>
        <taxon>Bacillati</taxon>
        <taxon>Actinomycetota</taxon>
        <taxon>Actinomycetes</taxon>
        <taxon>Micrococcales</taxon>
        <taxon>Microbacteriaceae</taxon>
        <taxon>Microbacterium</taxon>
    </lineage>
</organism>
<keyword evidence="2" id="KW-0238">DNA-binding</keyword>
<evidence type="ECO:0000313" key="6">
    <source>
        <dbReference type="EMBL" id="GAA3937453.1"/>
    </source>
</evidence>
<keyword evidence="3" id="KW-0804">Transcription</keyword>
<gene>
    <name evidence="6" type="ORF">GCM10022383_14610</name>
</gene>
<accession>A0ABP7N5U8</accession>
<sequence length="257" mass="27696">MTNEGSTSLARAIALLSELGTPEAAQSGGFGVVQLAKLIGREKTQVSRTLAVLADSGFVLRDQETLKYRLGWRLYALAASTIDQQLLTLAPTVLRQLVARVNEAAHLSALENQQVLTLMSETPGRTIQGNGLVGRATPMYCTSAGRVLLFDHDDDEVREMIAKSGFPPGGPNAPTDEADFLSRLHDARRAGYAVVHEEYERGVVAVAAPVRDFSGRVVAAINISFPTFRAEDVLLSGAREVQAAAMHLTRTLCARRP</sequence>
<evidence type="ECO:0000256" key="3">
    <source>
        <dbReference type="ARBA" id="ARBA00023163"/>
    </source>
</evidence>
<reference evidence="7" key="1">
    <citation type="journal article" date="2019" name="Int. J. Syst. Evol. Microbiol.">
        <title>The Global Catalogue of Microorganisms (GCM) 10K type strain sequencing project: providing services to taxonomists for standard genome sequencing and annotation.</title>
        <authorList>
            <consortium name="The Broad Institute Genomics Platform"/>
            <consortium name="The Broad Institute Genome Sequencing Center for Infectious Disease"/>
            <person name="Wu L."/>
            <person name="Ma J."/>
        </authorList>
    </citation>
    <scope>NUCLEOTIDE SEQUENCE [LARGE SCALE GENOMIC DNA]</scope>
    <source>
        <strain evidence="7">JCM 17024</strain>
    </source>
</reference>
<dbReference type="EMBL" id="BAABCP010000001">
    <property type="protein sequence ID" value="GAA3937453.1"/>
    <property type="molecule type" value="Genomic_DNA"/>
</dbReference>
<keyword evidence="1" id="KW-0805">Transcription regulation</keyword>
<dbReference type="InterPro" id="IPR036388">
    <property type="entry name" value="WH-like_DNA-bd_sf"/>
</dbReference>
<dbReference type="Gene3D" id="1.10.10.10">
    <property type="entry name" value="Winged helix-like DNA-binding domain superfamily/Winged helix DNA-binding domain"/>
    <property type="match status" value="1"/>
</dbReference>
<name>A0ABP7N5U8_9MICO</name>
<feature type="domain" description="HTH iclR-type" evidence="4">
    <location>
        <begin position="6"/>
        <end position="72"/>
    </location>
</feature>
<dbReference type="PANTHER" id="PTHR30136:SF24">
    <property type="entry name" value="HTH-TYPE TRANSCRIPTIONAL REPRESSOR ALLR"/>
    <property type="match status" value="1"/>
</dbReference>
<protein>
    <submittedName>
        <fullName evidence="6">IclR family transcriptional regulator</fullName>
    </submittedName>
</protein>
<dbReference type="RefSeq" id="WP_344818878.1">
    <property type="nucleotide sequence ID" value="NZ_BAABCP010000001.1"/>
</dbReference>
<dbReference type="InterPro" id="IPR036390">
    <property type="entry name" value="WH_DNA-bd_sf"/>
</dbReference>